<dbReference type="SUPFAM" id="SSF49265">
    <property type="entry name" value="Fibronectin type III"/>
    <property type="match status" value="1"/>
</dbReference>
<dbReference type="SUPFAM" id="SSF49313">
    <property type="entry name" value="Cadherin-like"/>
    <property type="match status" value="1"/>
</dbReference>
<evidence type="ECO:0000313" key="5">
    <source>
        <dbReference type="EMBL" id="HIX58694.1"/>
    </source>
</evidence>
<dbReference type="InterPro" id="IPR036116">
    <property type="entry name" value="FN3_sf"/>
</dbReference>
<dbReference type="GO" id="GO:0016020">
    <property type="term" value="C:membrane"/>
    <property type="evidence" value="ECO:0007669"/>
    <property type="project" value="InterPro"/>
</dbReference>
<evidence type="ECO:0000259" key="4">
    <source>
        <dbReference type="PROSITE" id="PS50853"/>
    </source>
</evidence>
<dbReference type="Pfam" id="PF00041">
    <property type="entry name" value="fn3"/>
    <property type="match status" value="1"/>
</dbReference>
<dbReference type="Pfam" id="PF02368">
    <property type="entry name" value="Big_2"/>
    <property type="match status" value="3"/>
</dbReference>
<gene>
    <name evidence="5" type="ORF">IAA45_03135</name>
</gene>
<accession>A0A9D1WGE2</accession>
<dbReference type="InterPro" id="IPR003961">
    <property type="entry name" value="FN3_dom"/>
</dbReference>
<dbReference type="InterPro" id="IPR003343">
    <property type="entry name" value="Big_2"/>
</dbReference>
<organism evidence="5 6">
    <name type="scientific">Candidatus Blautia gallistercoris</name>
    <dbReference type="NCBI Taxonomy" id="2838490"/>
    <lineage>
        <taxon>Bacteria</taxon>
        <taxon>Bacillati</taxon>
        <taxon>Bacillota</taxon>
        <taxon>Clostridia</taxon>
        <taxon>Lachnospirales</taxon>
        <taxon>Lachnospiraceae</taxon>
        <taxon>Blautia</taxon>
    </lineage>
</organism>
<feature type="compositionally biased region" description="Low complexity" evidence="1">
    <location>
        <begin position="1024"/>
        <end position="1046"/>
    </location>
</feature>
<evidence type="ECO:0000256" key="2">
    <source>
        <dbReference type="SAM" id="SignalP"/>
    </source>
</evidence>
<dbReference type="Gene3D" id="2.60.40.10">
    <property type="entry name" value="Immunoglobulins"/>
    <property type="match status" value="2"/>
</dbReference>
<dbReference type="InterPro" id="IPR015919">
    <property type="entry name" value="Cadherin-like_sf"/>
</dbReference>
<evidence type="ECO:0000313" key="6">
    <source>
        <dbReference type="Proteomes" id="UP000886817"/>
    </source>
</evidence>
<dbReference type="CDD" id="cd00063">
    <property type="entry name" value="FN3"/>
    <property type="match status" value="1"/>
</dbReference>
<feature type="chain" id="PRO_5039302394" evidence="2">
    <location>
        <begin position="41"/>
        <end position="1277"/>
    </location>
</feature>
<feature type="domain" description="Fibronectin type-III" evidence="4">
    <location>
        <begin position="1088"/>
        <end position="1182"/>
    </location>
</feature>
<dbReference type="PROSITE" id="PS50853">
    <property type="entry name" value="FN3"/>
    <property type="match status" value="1"/>
</dbReference>
<proteinExistence type="predicted"/>
<dbReference type="InterPro" id="IPR008964">
    <property type="entry name" value="Invasin/intimin_cell_adhesion"/>
</dbReference>
<dbReference type="Proteomes" id="UP000886817">
    <property type="component" value="Unassembled WGS sequence"/>
</dbReference>
<sequence length="1277" mass="126889">MRKQRKLLRSSRKSALMAQLIAMLLCLCLLVTLFPATAFAAFTAEEPDSGPPPSQNSLCEHHPSHDETCGYTPAAEGTSCAFDCEICGFQNSSFQNSGFQNSSETESELQALKTEQEQIPYIYYTFHKDSNILESQTGTAASAEVITETSTSWDSSGNSWYVVDTSVTISTRVTVTGSVHLILMDDTELTIEGGIQVEDPNSLTIYGQSEGTGQLTATGSGGAAAGIGGDAGIGGNGGNSRDGGNGGSVTIHGGTVTAIGGSGKNGGGAGIGGGGGGAESYHTGYKGGSSQSVIIYGGTVNATGGNSGSNTTDERGGGGAGIGGGGAGGISESNTIDGTVLIYSGTVNAIGGASYNFDGGSGIGGSQVTIYNGYVDATGGSGGTTAINSISRGIYSGAGIGGDNSIVTIHNGAVKATSGSCGFSGTAGIGGNGSTVTIKGGIVTADGGKSGSAGIGGDNSTVTIYDGTVTANGGQHDTNNSGGGAGIGGDGGSIDDDGGGNAGIVTINGGTVIATGGGNGGAGIGGGGGYESGGNGGNAGSVTINGGNVTATGGGNGGAGIGGGGGFGNGGNVNNVTITGGTVIATGGSDGGAGIGGGGHWSSTGSSGDADSVTISGGIVTAISGQNSSPIGDTSNASSWKGIVFQGDNGQVYGDQTLTGDLTIEDNQTLTIPSEAILKIPSGSTLTNYGTLNNNGTLNNSGTLNNYGTLTGTVSGNAPPRITTASLDTGTVNTVYHAALASDPKATGWEITDGSLPDGLSLHEDTISGTPTKAGTYSFTVKATNSGGSNSRQLSITIDSTLVTSVTLDRTNLSLTTGHATTLTAAVEPDDATSKNVSWSCSPGGIVAITPDPADSRKANITALATGTATITVTAADGSGKSASCTVTVSSPYYPVTGITLDQTSLSLEKGNTATLHATVTPSYATNPTVTWFSSNETVAAVDRTGKVTAVGGGTAVITARAGSYSVSCTVTVTVPATGLTLDQTAFHLSVGGQGTLTAFLTPADATTQEILWTSSDPEVAAVEGSSTETAESSSAEAGDSSTASTDSREAGTATVTAIGKGTAVITAATADGSLAASCTVTVPAVPSATALTVSGRTTSSVTFSWNAVEEAEGYTIWYRSEHETSVTRKIIWDGDTTTWTKTGLEPGTKYFFAIRSWVTDADGNYVFSEVSPTQRGTTKPESAVIQSATVTNGYVKVRLAGEAEGARRYSICYADSRNGFTKNDFQVGIRTSYTVRTMTPQLEPGTYYICVKSYRDLGNSKRIYGDWSNIVRVTVQ</sequence>
<evidence type="ECO:0000259" key="3">
    <source>
        <dbReference type="PROSITE" id="PS50093"/>
    </source>
</evidence>
<feature type="region of interest" description="Disordered" evidence="1">
    <location>
        <begin position="305"/>
        <end position="324"/>
    </location>
</feature>
<comment type="caution">
    <text evidence="5">The sequence shown here is derived from an EMBL/GenBank/DDBJ whole genome shotgun (WGS) entry which is preliminary data.</text>
</comment>
<feature type="region of interest" description="Disordered" evidence="1">
    <location>
        <begin position="1018"/>
        <end position="1051"/>
    </location>
</feature>
<dbReference type="SMART" id="SM00060">
    <property type="entry name" value="FN3"/>
    <property type="match status" value="1"/>
</dbReference>
<name>A0A9D1WGE2_9FIRM</name>
<dbReference type="GO" id="GO:0005509">
    <property type="term" value="F:calcium ion binding"/>
    <property type="evidence" value="ECO:0007669"/>
    <property type="project" value="InterPro"/>
</dbReference>
<dbReference type="AlphaFoldDB" id="A0A9D1WGE2"/>
<dbReference type="SMART" id="SM00635">
    <property type="entry name" value="BID_2"/>
    <property type="match status" value="3"/>
</dbReference>
<dbReference type="PROSITE" id="PS50093">
    <property type="entry name" value="PKD"/>
    <property type="match status" value="1"/>
</dbReference>
<keyword evidence="2" id="KW-0732">Signal</keyword>
<feature type="domain" description="PKD" evidence="3">
    <location>
        <begin position="741"/>
        <end position="805"/>
    </location>
</feature>
<dbReference type="InterPro" id="IPR000601">
    <property type="entry name" value="PKD_dom"/>
</dbReference>
<protein>
    <submittedName>
        <fullName evidence="5">Ig-like domain-containing protein</fullName>
    </submittedName>
</protein>
<feature type="region of interest" description="Disordered" evidence="1">
    <location>
        <begin position="473"/>
        <end position="493"/>
    </location>
</feature>
<evidence type="ECO:0000256" key="1">
    <source>
        <dbReference type="SAM" id="MobiDB-lite"/>
    </source>
</evidence>
<feature type="signal peptide" evidence="2">
    <location>
        <begin position="1"/>
        <end position="40"/>
    </location>
</feature>
<dbReference type="Gene3D" id="2.60.40.1080">
    <property type="match status" value="3"/>
</dbReference>
<dbReference type="EMBL" id="DXEX01000075">
    <property type="protein sequence ID" value="HIX58694.1"/>
    <property type="molecule type" value="Genomic_DNA"/>
</dbReference>
<feature type="compositionally biased region" description="Gly residues" evidence="1">
    <location>
        <begin position="481"/>
        <end position="492"/>
    </location>
</feature>
<reference evidence="5" key="1">
    <citation type="journal article" date="2021" name="PeerJ">
        <title>Extensive microbial diversity within the chicken gut microbiome revealed by metagenomics and culture.</title>
        <authorList>
            <person name="Gilroy R."/>
            <person name="Ravi A."/>
            <person name="Getino M."/>
            <person name="Pursley I."/>
            <person name="Horton D.L."/>
            <person name="Alikhan N.F."/>
            <person name="Baker D."/>
            <person name="Gharbi K."/>
            <person name="Hall N."/>
            <person name="Watson M."/>
            <person name="Adriaenssens E.M."/>
            <person name="Foster-Nyarko E."/>
            <person name="Jarju S."/>
            <person name="Secka A."/>
            <person name="Antonio M."/>
            <person name="Oren A."/>
            <person name="Chaudhuri R.R."/>
            <person name="La Ragione R."/>
            <person name="Hildebrand F."/>
            <person name="Pallen M.J."/>
        </authorList>
    </citation>
    <scope>NUCLEOTIDE SEQUENCE</scope>
    <source>
        <strain evidence="5">ChiSjej1B19-8411</strain>
    </source>
</reference>
<dbReference type="InterPro" id="IPR013783">
    <property type="entry name" value="Ig-like_fold"/>
</dbReference>
<reference evidence="5" key="2">
    <citation type="submission" date="2021-04" db="EMBL/GenBank/DDBJ databases">
        <authorList>
            <person name="Gilroy R."/>
        </authorList>
    </citation>
    <scope>NUCLEOTIDE SEQUENCE</scope>
    <source>
        <strain evidence="5">ChiSjej1B19-8411</strain>
    </source>
</reference>
<dbReference type="SUPFAM" id="SSF49373">
    <property type="entry name" value="Invasin/intimin cell-adhesion fragments"/>
    <property type="match status" value="3"/>
</dbReference>